<name>F6CY34_MARPP</name>
<evidence type="ECO:0000256" key="1">
    <source>
        <dbReference type="ARBA" id="ARBA00007198"/>
    </source>
</evidence>
<dbReference type="AlphaFoldDB" id="F6CY34"/>
<dbReference type="CDD" id="cd03035">
    <property type="entry name" value="ArsC_Yffb"/>
    <property type="match status" value="1"/>
</dbReference>
<dbReference type="Gene3D" id="3.40.30.10">
    <property type="entry name" value="Glutaredoxin"/>
    <property type="match status" value="1"/>
</dbReference>
<dbReference type="Proteomes" id="UP000009230">
    <property type="component" value="Chromosome"/>
</dbReference>
<dbReference type="InterPro" id="IPR006504">
    <property type="entry name" value="Tscrpt_reg_Spx/MgsR"/>
</dbReference>
<gene>
    <name evidence="3" type="ordered locus">Mar181_2635</name>
</gene>
<dbReference type="NCBIfam" id="TIGR01617">
    <property type="entry name" value="arsC_related"/>
    <property type="match status" value="1"/>
</dbReference>
<dbReference type="PANTHER" id="PTHR30041:SF8">
    <property type="entry name" value="PROTEIN YFFB"/>
    <property type="match status" value="1"/>
</dbReference>
<dbReference type="PROSITE" id="PS51353">
    <property type="entry name" value="ARSC"/>
    <property type="match status" value="1"/>
</dbReference>
<proteinExistence type="inferred from homology"/>
<keyword evidence="4" id="KW-1185">Reference proteome</keyword>
<dbReference type="eggNOG" id="COG1393">
    <property type="taxonomic scope" value="Bacteria"/>
</dbReference>
<dbReference type="HOGENOM" id="CLU_116644_2_1_6"/>
<evidence type="ECO:0000313" key="3">
    <source>
        <dbReference type="EMBL" id="AEF55666.1"/>
    </source>
</evidence>
<protein>
    <submittedName>
        <fullName evidence="3">ArsC family protein</fullName>
    </submittedName>
</protein>
<dbReference type="SUPFAM" id="SSF52833">
    <property type="entry name" value="Thioredoxin-like"/>
    <property type="match status" value="1"/>
</dbReference>
<dbReference type="PANTHER" id="PTHR30041">
    <property type="entry name" value="ARSENATE REDUCTASE"/>
    <property type="match status" value="1"/>
</dbReference>
<dbReference type="InterPro" id="IPR036249">
    <property type="entry name" value="Thioredoxin-like_sf"/>
</dbReference>
<accession>F6CY34</accession>
<sequence>MLNIYGIKNCDTMKKAFRWLDEHQVEYQFHDYKKEGVNAELAAAWVAKLGWEAVINKRGTTWRKLTDDVKDNMSESNAVTLMLEQPSLIKRPLIVKNEEVYLGFNAEHYAQTLI</sequence>
<organism evidence="3 4">
    <name type="scientific">Marinomonas posidonica (strain CECT 7376 / NCIMB 14433 / IVIA-Po-181)</name>
    <dbReference type="NCBI Taxonomy" id="491952"/>
    <lineage>
        <taxon>Bacteria</taxon>
        <taxon>Pseudomonadati</taxon>
        <taxon>Pseudomonadota</taxon>
        <taxon>Gammaproteobacteria</taxon>
        <taxon>Oceanospirillales</taxon>
        <taxon>Oceanospirillaceae</taxon>
        <taxon>Marinomonas</taxon>
    </lineage>
</organism>
<dbReference type="Pfam" id="PF03960">
    <property type="entry name" value="ArsC"/>
    <property type="match status" value="1"/>
</dbReference>
<evidence type="ECO:0000256" key="2">
    <source>
        <dbReference type="PROSITE-ProRule" id="PRU01282"/>
    </source>
</evidence>
<dbReference type="EMBL" id="CP002771">
    <property type="protein sequence ID" value="AEF55666.1"/>
    <property type="molecule type" value="Genomic_DNA"/>
</dbReference>
<dbReference type="OrthoDB" id="9803749at2"/>
<dbReference type="STRING" id="491952.Mar181_2635"/>
<dbReference type="InterPro" id="IPR006660">
    <property type="entry name" value="Arsenate_reductase-like"/>
</dbReference>
<dbReference type="RefSeq" id="WP_013797138.1">
    <property type="nucleotide sequence ID" value="NC_015559.1"/>
</dbReference>
<reference evidence="3 4" key="1">
    <citation type="journal article" date="2012" name="Stand. Genomic Sci.">
        <title>Complete genome sequence of Marinomonas posidonica type strain (IVIA-Po-181(T)).</title>
        <authorList>
            <person name="Lucas-Elio P."/>
            <person name="Goodwin L."/>
            <person name="Woyke T."/>
            <person name="Pitluck S."/>
            <person name="Nolan M."/>
            <person name="Kyrpides N.C."/>
            <person name="Detter J.C."/>
            <person name="Copeland A."/>
            <person name="Lu M."/>
            <person name="Bruce D."/>
            <person name="Detter C."/>
            <person name="Tapia R."/>
            <person name="Han S."/>
            <person name="Land M.L."/>
            <person name="Ivanova N."/>
            <person name="Mikhailova N."/>
            <person name="Johnston A.W."/>
            <person name="Sanchez-Amat A."/>
        </authorList>
    </citation>
    <scope>NUCLEOTIDE SEQUENCE [LARGE SCALE GENOMIC DNA]</scope>
    <source>
        <strain evidence="4">CECT 7376 / NCIMB 14433 / IVIA-Po-181</strain>
    </source>
</reference>
<evidence type="ECO:0000313" key="4">
    <source>
        <dbReference type="Proteomes" id="UP000009230"/>
    </source>
</evidence>
<comment type="similarity">
    <text evidence="1 2">Belongs to the ArsC family.</text>
</comment>
<dbReference type="NCBIfam" id="NF008107">
    <property type="entry name" value="PRK10853.1"/>
    <property type="match status" value="1"/>
</dbReference>
<dbReference type="KEGG" id="mpc:Mar181_2635"/>